<dbReference type="PROSITE" id="PS51879">
    <property type="entry name" value="RST"/>
    <property type="match status" value="1"/>
</dbReference>
<dbReference type="PANTHER" id="PTHR32263:SF5">
    <property type="entry name" value="INACTIVE POLY [ADP-RIBOSE] POLYMERASE SRO1-RELATED"/>
    <property type="match status" value="1"/>
</dbReference>
<proteinExistence type="predicted"/>
<keyword evidence="3" id="KW-0346">Stress response</keyword>
<dbReference type="InterPro" id="IPR044964">
    <property type="entry name" value="RCD1/SRO1-5"/>
</dbReference>
<dbReference type="PROSITE" id="PS51059">
    <property type="entry name" value="PARP_CATALYTIC"/>
    <property type="match status" value="1"/>
</dbReference>
<reference evidence="7" key="1">
    <citation type="submission" date="2023-07" db="EMBL/GenBank/DDBJ databases">
        <title>draft genome sequence of fig (Ficus carica).</title>
        <authorList>
            <person name="Takahashi T."/>
            <person name="Nishimura K."/>
        </authorList>
    </citation>
    <scope>NUCLEOTIDE SEQUENCE</scope>
</reference>
<dbReference type="Gene3D" id="3.90.228.10">
    <property type="match status" value="1"/>
</dbReference>
<name>A0AA87ZDC0_FICCA</name>
<gene>
    <name evidence="7" type="ORF">TIFTF001_002790</name>
</gene>
<accession>A0AA87ZDC0</accession>
<dbReference type="GO" id="GO:0003950">
    <property type="term" value="F:NAD+ poly-ADP-ribosyltransferase activity"/>
    <property type="evidence" value="ECO:0007669"/>
    <property type="project" value="InterPro"/>
</dbReference>
<dbReference type="EMBL" id="BTGU01000003">
    <property type="protein sequence ID" value="GMN30440.1"/>
    <property type="molecule type" value="Genomic_DNA"/>
</dbReference>
<dbReference type="Proteomes" id="UP001187192">
    <property type="component" value="Unassembled WGS sequence"/>
</dbReference>
<dbReference type="InterPro" id="IPR022003">
    <property type="entry name" value="RST"/>
</dbReference>
<evidence type="ECO:0000313" key="8">
    <source>
        <dbReference type="Proteomes" id="UP001187192"/>
    </source>
</evidence>
<dbReference type="Pfam" id="PF12174">
    <property type="entry name" value="RST"/>
    <property type="match status" value="1"/>
</dbReference>
<evidence type="ECO:0000259" key="5">
    <source>
        <dbReference type="PROSITE" id="PS51059"/>
    </source>
</evidence>
<evidence type="ECO:0000256" key="4">
    <source>
        <dbReference type="ARBA" id="ARBA00023242"/>
    </source>
</evidence>
<sequence>MSRCSSPFLQTRLELFEKQIEITGGYRSNVNVQYAWLASSEQGINKIIIYGLDHCGPSALRSAFGVGVHLTSASYAYTSANYCKVGRIGMRRLILCRVILGSLEVVQRGSRLFHPSSLAYDTEVDNLQNPKHYIVWNTNANTHIYPECVVRFQGHQCLESQGQLQAGSSAAGAESNARPESSSSRILRAPWMPFPMLFAILSTEVSPTDMETGKMTRDNFVKILRSIVGDASLRALLPGLQAVDLQDVGWLCFWMSSEFLSLDLQDDTAE</sequence>
<feature type="domain" description="RST" evidence="6">
    <location>
        <begin position="185"/>
        <end position="246"/>
    </location>
</feature>
<comment type="subcellular location">
    <subcellularLocation>
        <location evidence="1">Nucleus</location>
    </subcellularLocation>
</comment>
<keyword evidence="4" id="KW-0539">Nucleus</keyword>
<keyword evidence="2" id="KW-0217">Developmental protein</keyword>
<evidence type="ECO:0000256" key="3">
    <source>
        <dbReference type="ARBA" id="ARBA00023016"/>
    </source>
</evidence>
<dbReference type="AlphaFoldDB" id="A0AA87ZDC0"/>
<evidence type="ECO:0000259" key="6">
    <source>
        <dbReference type="PROSITE" id="PS51879"/>
    </source>
</evidence>
<dbReference type="SUPFAM" id="SSF56399">
    <property type="entry name" value="ADP-ribosylation"/>
    <property type="match status" value="1"/>
</dbReference>
<feature type="domain" description="PARP catalytic" evidence="5">
    <location>
        <begin position="1"/>
        <end position="173"/>
    </location>
</feature>
<dbReference type="PANTHER" id="PTHR32263">
    <property type="entry name" value="INACTIVE POLY [ADP-RIBOSE] POLYMERASE SRO4-RELATED"/>
    <property type="match status" value="1"/>
</dbReference>
<evidence type="ECO:0000313" key="7">
    <source>
        <dbReference type="EMBL" id="GMN30440.1"/>
    </source>
</evidence>
<dbReference type="GO" id="GO:0005634">
    <property type="term" value="C:nucleus"/>
    <property type="evidence" value="ECO:0007669"/>
    <property type="project" value="UniProtKB-SubCell"/>
</dbReference>
<evidence type="ECO:0000256" key="2">
    <source>
        <dbReference type="ARBA" id="ARBA00022473"/>
    </source>
</evidence>
<protein>
    <recommendedName>
        <fullName evidence="9">Poly [ADP-ribose] polymerase</fullName>
    </recommendedName>
</protein>
<comment type="caution">
    <text evidence="7">The sequence shown here is derived from an EMBL/GenBank/DDBJ whole genome shotgun (WGS) entry which is preliminary data.</text>
</comment>
<evidence type="ECO:0000256" key="1">
    <source>
        <dbReference type="ARBA" id="ARBA00004123"/>
    </source>
</evidence>
<keyword evidence="8" id="KW-1185">Reference proteome</keyword>
<evidence type="ECO:0008006" key="9">
    <source>
        <dbReference type="Google" id="ProtNLM"/>
    </source>
</evidence>
<organism evidence="7 8">
    <name type="scientific">Ficus carica</name>
    <name type="common">Common fig</name>
    <dbReference type="NCBI Taxonomy" id="3494"/>
    <lineage>
        <taxon>Eukaryota</taxon>
        <taxon>Viridiplantae</taxon>
        <taxon>Streptophyta</taxon>
        <taxon>Embryophyta</taxon>
        <taxon>Tracheophyta</taxon>
        <taxon>Spermatophyta</taxon>
        <taxon>Magnoliopsida</taxon>
        <taxon>eudicotyledons</taxon>
        <taxon>Gunneridae</taxon>
        <taxon>Pentapetalae</taxon>
        <taxon>rosids</taxon>
        <taxon>fabids</taxon>
        <taxon>Rosales</taxon>
        <taxon>Moraceae</taxon>
        <taxon>Ficeae</taxon>
        <taxon>Ficus</taxon>
    </lineage>
</organism>
<dbReference type="InterPro" id="IPR012317">
    <property type="entry name" value="Poly(ADP-ribose)pol_cat_dom"/>
</dbReference>